<organism evidence="1 2">
    <name type="scientific">Mucilaginibacter gynuensis</name>
    <dbReference type="NCBI Taxonomy" id="1302236"/>
    <lineage>
        <taxon>Bacteria</taxon>
        <taxon>Pseudomonadati</taxon>
        <taxon>Bacteroidota</taxon>
        <taxon>Sphingobacteriia</taxon>
        <taxon>Sphingobacteriales</taxon>
        <taxon>Sphingobacteriaceae</taxon>
        <taxon>Mucilaginibacter</taxon>
    </lineage>
</organism>
<comment type="caution">
    <text evidence="1">The sequence shown here is derived from an EMBL/GenBank/DDBJ whole genome shotgun (WGS) entry which is preliminary data.</text>
</comment>
<gene>
    <name evidence="1" type="ORF">GCM10023149_10040</name>
</gene>
<evidence type="ECO:0000313" key="2">
    <source>
        <dbReference type="Proteomes" id="UP001500582"/>
    </source>
</evidence>
<dbReference type="Proteomes" id="UP001500582">
    <property type="component" value="Unassembled WGS sequence"/>
</dbReference>
<name>A0ABP8FZ64_9SPHI</name>
<reference evidence="2" key="1">
    <citation type="journal article" date="2019" name="Int. J. Syst. Evol. Microbiol.">
        <title>The Global Catalogue of Microorganisms (GCM) 10K type strain sequencing project: providing services to taxonomists for standard genome sequencing and annotation.</title>
        <authorList>
            <consortium name="The Broad Institute Genomics Platform"/>
            <consortium name="The Broad Institute Genome Sequencing Center for Infectious Disease"/>
            <person name="Wu L."/>
            <person name="Ma J."/>
        </authorList>
    </citation>
    <scope>NUCLEOTIDE SEQUENCE [LARGE SCALE GENOMIC DNA]</scope>
    <source>
        <strain evidence="2">JCM 17705</strain>
    </source>
</reference>
<protein>
    <submittedName>
        <fullName evidence="1">Uncharacterized protein</fullName>
    </submittedName>
</protein>
<accession>A0ABP8FZ64</accession>
<proteinExistence type="predicted"/>
<keyword evidence="2" id="KW-1185">Reference proteome</keyword>
<sequence>MDKRFISYEGLPIKSGGAHKINNGSGPRTYYLLLGFIEKLTNNPDPECILELNVSDKKVGLKATILYLIRNFGLPVWSQTNYLSTSEFVWKFYVRKKHINKALDIENKFANVTLSAMWRFKFINPETGKLLHDQDSIPVVDNRIHNSQIYLRLSKDITVSLWFTLPFADLNDEAVEYIKLLKVSLPVHVSNNHWKIWKFSKDHLTSRKLNISITDAE</sequence>
<dbReference type="RefSeq" id="WP_345209911.1">
    <property type="nucleotide sequence ID" value="NZ_BAABFT010000002.1"/>
</dbReference>
<evidence type="ECO:0000313" key="1">
    <source>
        <dbReference type="EMBL" id="GAA4314037.1"/>
    </source>
</evidence>
<dbReference type="EMBL" id="BAABFT010000002">
    <property type="protein sequence ID" value="GAA4314037.1"/>
    <property type="molecule type" value="Genomic_DNA"/>
</dbReference>